<proteinExistence type="predicted"/>
<reference evidence="2" key="1">
    <citation type="submission" date="2024-03" db="EMBL/GenBank/DDBJ databases">
        <title>WGS assembly of Saponaria officinalis var. Norfolk2.</title>
        <authorList>
            <person name="Jenkins J."/>
            <person name="Shu S."/>
            <person name="Grimwood J."/>
            <person name="Barry K."/>
            <person name="Goodstein D."/>
            <person name="Schmutz J."/>
            <person name="Leebens-Mack J."/>
            <person name="Osbourn A."/>
        </authorList>
    </citation>
    <scope>NUCLEOTIDE SEQUENCE [LARGE SCALE GENOMIC DNA]</scope>
    <source>
        <strain evidence="2">JIC</strain>
    </source>
</reference>
<dbReference type="AlphaFoldDB" id="A0AAW1MR38"/>
<protein>
    <recommendedName>
        <fullName evidence="1">Chalcone/stilbene synthase N-terminal domain-containing protein</fullName>
    </recommendedName>
</protein>
<feature type="domain" description="Chalcone/stilbene synthase N-terminal" evidence="1">
    <location>
        <begin position="12"/>
        <end position="78"/>
    </location>
</feature>
<dbReference type="Proteomes" id="UP001443914">
    <property type="component" value="Unassembled WGS sequence"/>
</dbReference>
<evidence type="ECO:0000313" key="3">
    <source>
        <dbReference type="Proteomes" id="UP001443914"/>
    </source>
</evidence>
<gene>
    <name evidence="2" type="ORF">RND81_02G177800</name>
</gene>
<dbReference type="Pfam" id="PF00195">
    <property type="entry name" value="Chal_sti_synt_N"/>
    <property type="match status" value="1"/>
</dbReference>
<keyword evidence="3" id="KW-1185">Reference proteome</keyword>
<accession>A0AAW1MR38</accession>
<evidence type="ECO:0000259" key="1">
    <source>
        <dbReference type="Pfam" id="PF00195"/>
    </source>
</evidence>
<comment type="caution">
    <text evidence="2">The sequence shown here is derived from an EMBL/GenBank/DDBJ whole genome shotgun (WGS) entry which is preliminary data.</text>
</comment>
<name>A0AAW1MR38_SAPOF</name>
<dbReference type="EMBL" id="JBDFQZ010000002">
    <property type="protein sequence ID" value="KAK9750160.1"/>
    <property type="molecule type" value="Genomic_DNA"/>
</dbReference>
<dbReference type="InterPro" id="IPR001099">
    <property type="entry name" value="Chalcone/stilbene_synt_N"/>
</dbReference>
<organism evidence="2 3">
    <name type="scientific">Saponaria officinalis</name>
    <name type="common">Common soapwort</name>
    <name type="synonym">Lychnis saponaria</name>
    <dbReference type="NCBI Taxonomy" id="3572"/>
    <lineage>
        <taxon>Eukaryota</taxon>
        <taxon>Viridiplantae</taxon>
        <taxon>Streptophyta</taxon>
        <taxon>Embryophyta</taxon>
        <taxon>Tracheophyta</taxon>
        <taxon>Spermatophyta</taxon>
        <taxon>Magnoliopsida</taxon>
        <taxon>eudicotyledons</taxon>
        <taxon>Gunneridae</taxon>
        <taxon>Pentapetalae</taxon>
        <taxon>Caryophyllales</taxon>
        <taxon>Caryophyllaceae</taxon>
        <taxon>Caryophylleae</taxon>
        <taxon>Saponaria</taxon>
    </lineage>
</organism>
<evidence type="ECO:0000313" key="2">
    <source>
        <dbReference type="EMBL" id="KAK9750160.1"/>
    </source>
</evidence>
<sequence length="83" mass="9662">MGLENIKVNGMRKKPTARKATLLSIGKGFPHTLVMQEFLVDGYFRNTTILSSLTQLHMIYYKLDQSEKSKYTTLCWEFVTDKR</sequence>